<organism evidence="2 3">
    <name type="scientific">Parastrongyloides trichosuri</name>
    <name type="common">Possum-specific nematode worm</name>
    <dbReference type="NCBI Taxonomy" id="131310"/>
    <lineage>
        <taxon>Eukaryota</taxon>
        <taxon>Metazoa</taxon>
        <taxon>Ecdysozoa</taxon>
        <taxon>Nematoda</taxon>
        <taxon>Chromadorea</taxon>
        <taxon>Rhabditida</taxon>
        <taxon>Tylenchina</taxon>
        <taxon>Panagrolaimomorpha</taxon>
        <taxon>Strongyloidoidea</taxon>
        <taxon>Strongyloididae</taxon>
        <taxon>Parastrongyloides</taxon>
    </lineage>
</organism>
<evidence type="ECO:0000313" key="3">
    <source>
        <dbReference type="WBParaSite" id="PTRK_0000243300.1"/>
    </source>
</evidence>
<feature type="compositionally biased region" description="Gly residues" evidence="1">
    <location>
        <begin position="84"/>
        <end position="96"/>
    </location>
</feature>
<feature type="compositionally biased region" description="Basic residues" evidence="1">
    <location>
        <begin position="60"/>
        <end position="73"/>
    </location>
</feature>
<evidence type="ECO:0000256" key="1">
    <source>
        <dbReference type="SAM" id="MobiDB-lite"/>
    </source>
</evidence>
<proteinExistence type="predicted"/>
<dbReference type="WBParaSite" id="PTRK_0000243300.1">
    <property type="protein sequence ID" value="PTRK_0000243300.1"/>
    <property type="gene ID" value="PTRK_0000243300"/>
</dbReference>
<protein>
    <submittedName>
        <fullName evidence="3">Uncharacterized protein</fullName>
    </submittedName>
</protein>
<evidence type="ECO:0000313" key="2">
    <source>
        <dbReference type="Proteomes" id="UP000038045"/>
    </source>
</evidence>
<dbReference type="AlphaFoldDB" id="A0A0N4Z5N9"/>
<dbReference type="Proteomes" id="UP000038045">
    <property type="component" value="Unplaced"/>
</dbReference>
<accession>A0A0N4Z5N9</accession>
<name>A0A0N4Z5N9_PARTI</name>
<keyword evidence="2" id="KW-1185">Reference proteome</keyword>
<sequence>MGRGAGPAHLHRFVRSGVPEGDEGLSPVAGVAGAAGGAGRRGPHPLALDRLAGRSPDLRHARRRTHRAPRRRGAGAGRRQLGAAGLGRRLGSGAGEGGRRGGRFPARQCRL</sequence>
<reference evidence="3" key="1">
    <citation type="submission" date="2017-02" db="UniProtKB">
        <authorList>
            <consortium name="WormBaseParasite"/>
        </authorList>
    </citation>
    <scope>IDENTIFICATION</scope>
</reference>
<feature type="region of interest" description="Disordered" evidence="1">
    <location>
        <begin position="1"/>
        <end position="111"/>
    </location>
</feature>